<dbReference type="GO" id="GO:0006006">
    <property type="term" value="P:glucose metabolic process"/>
    <property type="evidence" value="ECO:0007669"/>
    <property type="project" value="TreeGrafter"/>
</dbReference>
<evidence type="ECO:0000259" key="14">
    <source>
        <dbReference type="Pfam" id="PF26217"/>
    </source>
</evidence>
<evidence type="ECO:0000313" key="16">
    <source>
        <dbReference type="Proteomes" id="UP000007635"/>
    </source>
</evidence>
<dbReference type="PANTHER" id="PTHR20884:SF8">
    <property type="entry name" value="GDP-D-GLUCOSE PHOSPHORYLASE 1"/>
    <property type="match status" value="1"/>
</dbReference>
<keyword evidence="7" id="KW-0963">Cytoplasm</keyword>
<dbReference type="InterPro" id="IPR058866">
    <property type="entry name" value="GDPGP1_N"/>
</dbReference>
<keyword evidence="11" id="KW-0547">Nucleotide-binding</keyword>
<dbReference type="Proteomes" id="UP000007635">
    <property type="component" value="Chromosome XIX"/>
</dbReference>
<evidence type="ECO:0000259" key="13">
    <source>
        <dbReference type="Pfam" id="PF26216"/>
    </source>
</evidence>
<dbReference type="Ensembl" id="ENSGACT00000074802.1">
    <property type="protein sequence ID" value="ENSGACP00000056509.1"/>
    <property type="gene ID" value="ENSGACG00000038031.1"/>
</dbReference>
<evidence type="ECO:0000256" key="8">
    <source>
        <dbReference type="ARBA" id="ARBA00022658"/>
    </source>
</evidence>
<protein>
    <recommendedName>
        <fullName evidence="6">GDP-D-glucose phosphorylase 1</fullName>
        <ecNumber evidence="5">2.7.7.78</ecNumber>
    </recommendedName>
</protein>
<evidence type="ECO:0000256" key="1">
    <source>
        <dbReference type="ARBA" id="ARBA00000063"/>
    </source>
</evidence>
<keyword evidence="8" id="KW-0344">Guanine-nucleotide releasing factor</keyword>
<evidence type="ECO:0000256" key="3">
    <source>
        <dbReference type="ARBA" id="ARBA00004496"/>
    </source>
</evidence>
<evidence type="ECO:0000256" key="7">
    <source>
        <dbReference type="ARBA" id="ARBA00022490"/>
    </source>
</evidence>
<dbReference type="GeneTree" id="ENSGT00390000016718"/>
<dbReference type="Ensembl" id="ENSGACT00000015289.2">
    <property type="protein sequence ID" value="ENSGACP00000015260.2"/>
    <property type="gene ID" value="ENSGACG00000038031.1"/>
</dbReference>
<dbReference type="Ensembl" id="ENSGACT00000069392.1">
    <property type="protein sequence ID" value="ENSGACP00000044780.1"/>
    <property type="gene ID" value="ENSGACG00000038031.1"/>
</dbReference>
<comment type="similarity">
    <text evidence="4">Belongs to the GDPGP1 family.</text>
</comment>
<accession>A0AAQ4Q124</accession>
<evidence type="ECO:0000256" key="10">
    <source>
        <dbReference type="ARBA" id="ARBA00022695"/>
    </source>
</evidence>
<dbReference type="Pfam" id="PF26216">
    <property type="entry name" value="GDPGP1_C"/>
    <property type="match status" value="1"/>
</dbReference>
<dbReference type="Ensembl" id="ENSGACT00000063826.1">
    <property type="protein sequence ID" value="ENSGACP00000068532.1"/>
    <property type="gene ID" value="ENSGACG00000038031.1"/>
</dbReference>
<evidence type="ECO:0000256" key="4">
    <source>
        <dbReference type="ARBA" id="ARBA00006451"/>
    </source>
</evidence>
<keyword evidence="10" id="KW-0548">Nucleotidyltransferase</keyword>
<dbReference type="GO" id="GO:0000166">
    <property type="term" value="F:nucleotide binding"/>
    <property type="evidence" value="ECO:0007669"/>
    <property type="project" value="UniProtKB-KW"/>
</dbReference>
<dbReference type="RefSeq" id="XP_040019679.1">
    <property type="nucleotide sequence ID" value="XM_040163745.1"/>
</dbReference>
<evidence type="ECO:0000256" key="11">
    <source>
        <dbReference type="ARBA" id="ARBA00022741"/>
    </source>
</evidence>
<evidence type="ECO:0000256" key="9">
    <source>
        <dbReference type="ARBA" id="ARBA00022679"/>
    </source>
</evidence>
<dbReference type="PANTHER" id="PTHR20884">
    <property type="entry name" value="GDP-D-GLUCOSE PHOSPHORYLASE 1"/>
    <property type="match status" value="1"/>
</dbReference>
<proteinExistence type="inferred from homology"/>
<dbReference type="RefSeq" id="XP_040019682.1">
    <property type="nucleotide sequence ID" value="XM_040163748.1"/>
</dbReference>
<comment type="subcellular location">
    <subcellularLocation>
        <location evidence="3">Cytoplasm</location>
    </subcellularLocation>
</comment>
<dbReference type="OrthoDB" id="417175at2759"/>
<comment type="function">
    <text evidence="2">Specific and highly efficient GDP-D-glucose phosphorylase regulating the levels of GDP-D-glucose in cells.</text>
</comment>
<dbReference type="eggNOG" id="KOG2720">
    <property type="taxonomic scope" value="Eukaryota"/>
</dbReference>
<evidence type="ECO:0000256" key="5">
    <source>
        <dbReference type="ARBA" id="ARBA00012507"/>
    </source>
</evidence>
<evidence type="ECO:0000256" key="12">
    <source>
        <dbReference type="ARBA" id="ARBA00022801"/>
    </source>
</evidence>
<dbReference type="STRING" id="69293.ENSGACP00000015260"/>
<feature type="domain" description="GDPGP1-like C-terminal" evidence="13">
    <location>
        <begin position="221"/>
        <end position="360"/>
    </location>
</feature>
<dbReference type="GO" id="GO:0080048">
    <property type="term" value="F:GDP-D-glucose phosphorylase activity"/>
    <property type="evidence" value="ECO:0007669"/>
    <property type="project" value="UniProtKB-EC"/>
</dbReference>
<reference evidence="15 16" key="1">
    <citation type="journal article" date="2021" name="G3 (Bethesda)">
        <title>Improved contiguity of the threespine stickleback genome using long-read sequencing.</title>
        <authorList>
            <person name="Nath S."/>
            <person name="Shaw D.E."/>
            <person name="White M.A."/>
        </authorList>
    </citation>
    <scope>NUCLEOTIDE SEQUENCE [LARGE SCALE GENOMIC DNA]</scope>
    <source>
        <strain evidence="15 16">Lake Benthic</strain>
    </source>
</reference>
<dbReference type="GO" id="GO:0005737">
    <property type="term" value="C:cytoplasm"/>
    <property type="evidence" value="ECO:0007669"/>
    <property type="project" value="UniProtKB-SubCell"/>
</dbReference>
<accession>G3PCD6</accession>
<dbReference type="InterPro" id="IPR058865">
    <property type="entry name" value="GDPGP1_C"/>
</dbReference>
<organism evidence="15 16">
    <name type="scientific">Gasterosteus aculeatus aculeatus</name>
    <name type="common">three-spined stickleback</name>
    <dbReference type="NCBI Taxonomy" id="481459"/>
    <lineage>
        <taxon>Eukaryota</taxon>
        <taxon>Metazoa</taxon>
        <taxon>Chordata</taxon>
        <taxon>Craniata</taxon>
        <taxon>Vertebrata</taxon>
        <taxon>Euteleostomi</taxon>
        <taxon>Actinopterygii</taxon>
        <taxon>Neopterygii</taxon>
        <taxon>Teleostei</taxon>
        <taxon>Neoteleostei</taxon>
        <taxon>Acanthomorphata</taxon>
        <taxon>Eupercaria</taxon>
        <taxon>Perciformes</taxon>
        <taxon>Cottioidei</taxon>
        <taxon>Gasterosteales</taxon>
        <taxon>Gasterosteidae</taxon>
        <taxon>Gasterosteus</taxon>
    </lineage>
</organism>
<dbReference type="InterPro" id="IPR026506">
    <property type="entry name" value="GDPGP"/>
</dbReference>
<evidence type="ECO:0000313" key="15">
    <source>
        <dbReference type="Ensembl" id="ENSGACP00000044780.1"/>
    </source>
</evidence>
<dbReference type="Ensembl" id="ENSGACT00000059897.1">
    <property type="protein sequence ID" value="ENSGACP00000028772.1"/>
    <property type="gene ID" value="ENSGACG00000038031.1"/>
</dbReference>
<sequence>MALQFVYSDRDLVPDVRRSSGKRPGIAPSATEFDRTIRAGWTDRMKAGLFRYHLGDLQTRILPGPHGYVAQLNIERGIERRKPQEILSIQQEFNGEQFNFNKINPEEILFEMIKEVEGGSEKGPLHEPCRMVVLVNVSPLEFGHCLLVPDPSGCLPQVVTSFAIRVGIESVLLSSDPGFRVGFNSLGAFASVNHLHLHGYYLEHQLEIESMPVKPLVPEKGFYGLLDFPAGFLFYTESERVEEVAEAVCRVTNFLVDGDVAHNLFLTRGSPPRGRTRSEEERCSRRGVRVAVWPRASCFGAKEESAFNVALCELAGHLPFKNKKDYELISERDVTDIIQRYLLPDSEFHTLEQQLTRHLKDL</sequence>
<dbReference type="OMA" id="LEVMMTI"/>
<comment type="catalytic activity">
    <reaction evidence="1">
        <text>GDP-alpha-D-glucose + phosphate = alpha-D-glucose 1-phosphate + GDP + H(+)</text>
        <dbReference type="Rhea" id="RHEA:30387"/>
        <dbReference type="ChEBI" id="CHEBI:15378"/>
        <dbReference type="ChEBI" id="CHEBI:43474"/>
        <dbReference type="ChEBI" id="CHEBI:58189"/>
        <dbReference type="ChEBI" id="CHEBI:58601"/>
        <dbReference type="ChEBI" id="CHEBI:62230"/>
        <dbReference type="EC" id="2.7.7.78"/>
    </reaction>
</comment>
<dbReference type="Pfam" id="PF26217">
    <property type="entry name" value="GDPGP1_N"/>
    <property type="match status" value="1"/>
</dbReference>
<feature type="domain" description="GDPGP1-like N-terminal" evidence="14">
    <location>
        <begin position="32"/>
        <end position="200"/>
    </location>
</feature>
<evidence type="ECO:0000256" key="6">
    <source>
        <dbReference type="ARBA" id="ARBA00018857"/>
    </source>
</evidence>
<evidence type="ECO:0000256" key="2">
    <source>
        <dbReference type="ARBA" id="ARBA00003049"/>
    </source>
</evidence>
<dbReference type="RefSeq" id="XP_040019680.1">
    <property type="nucleotide sequence ID" value="XM_040163746.1"/>
</dbReference>
<dbReference type="AlphaFoldDB" id="A0AAQ4Q124"/>
<dbReference type="GO" id="GO:0005085">
    <property type="term" value="F:guanyl-nucleotide exchange factor activity"/>
    <property type="evidence" value="ECO:0007669"/>
    <property type="project" value="UniProtKB-KW"/>
</dbReference>
<keyword evidence="16" id="KW-1185">Reference proteome</keyword>
<dbReference type="CTD" id="390637"/>
<dbReference type="GO" id="GO:0016787">
    <property type="term" value="F:hydrolase activity"/>
    <property type="evidence" value="ECO:0007669"/>
    <property type="project" value="UniProtKB-KW"/>
</dbReference>
<reference evidence="15" key="2">
    <citation type="submission" date="2025-05" db="UniProtKB">
        <authorList>
            <consortium name="Ensembl"/>
        </authorList>
    </citation>
    <scope>IDENTIFICATION</scope>
</reference>
<name>A0AAQ4Q124_GASAC</name>
<dbReference type="GeneID" id="120809727"/>
<dbReference type="KEGG" id="gat:120809727"/>
<keyword evidence="9" id="KW-0808">Transferase</keyword>
<keyword evidence="12" id="KW-0378">Hydrolase</keyword>
<dbReference type="EC" id="2.7.7.78" evidence="5"/>
<dbReference type="Bgee" id="ENSGACG00000011544">
    <property type="expression patterns" value="Expressed in embryo and 7 other cell types or tissues"/>
</dbReference>